<protein>
    <submittedName>
        <fullName evidence="1">LysR family transcriptional regulator</fullName>
    </submittedName>
</protein>
<dbReference type="InterPro" id="IPR051815">
    <property type="entry name" value="Molybdate_resp_trans_reg"/>
</dbReference>
<dbReference type="InterPro" id="IPR036390">
    <property type="entry name" value="WH_DNA-bd_sf"/>
</dbReference>
<dbReference type="PANTHER" id="PTHR30432">
    <property type="entry name" value="TRANSCRIPTIONAL REGULATOR MODE"/>
    <property type="match status" value="1"/>
</dbReference>
<dbReference type="PANTHER" id="PTHR30432:SF1">
    <property type="entry name" value="DNA-BINDING TRANSCRIPTIONAL DUAL REGULATOR MODE"/>
    <property type="match status" value="1"/>
</dbReference>
<dbReference type="EMBL" id="JAAIYP010000007">
    <property type="protein sequence ID" value="NFV78873.1"/>
    <property type="molecule type" value="Genomic_DNA"/>
</dbReference>
<accession>A0A7C9UX88</accession>
<dbReference type="AlphaFoldDB" id="A0A7C9UX88"/>
<gene>
    <name evidence="1" type="ORF">G4223_01920</name>
</gene>
<organism evidence="1 2">
    <name type="scientific">Magnetospirillum aberrantis SpK</name>
    <dbReference type="NCBI Taxonomy" id="908842"/>
    <lineage>
        <taxon>Bacteria</taxon>
        <taxon>Pseudomonadati</taxon>
        <taxon>Pseudomonadota</taxon>
        <taxon>Alphaproteobacteria</taxon>
        <taxon>Rhodospirillales</taxon>
        <taxon>Rhodospirillaceae</taxon>
        <taxon>Magnetospirillum</taxon>
    </lineage>
</organism>
<dbReference type="InterPro" id="IPR036388">
    <property type="entry name" value="WH-like_DNA-bd_sf"/>
</dbReference>
<name>A0A7C9UX88_9PROT</name>
<dbReference type="Proteomes" id="UP000480684">
    <property type="component" value="Unassembled WGS sequence"/>
</dbReference>
<proteinExistence type="predicted"/>
<dbReference type="SUPFAM" id="SSF46785">
    <property type="entry name" value="Winged helix' DNA-binding domain"/>
    <property type="match status" value="1"/>
</dbReference>
<reference evidence="1 2" key="1">
    <citation type="submission" date="2020-02" db="EMBL/GenBank/DDBJ databases">
        <authorList>
            <person name="Dziuba M."/>
            <person name="Kuznetsov B."/>
            <person name="Mardanov A."/>
            <person name="Ravin N."/>
            <person name="Grouzdev D."/>
        </authorList>
    </citation>
    <scope>NUCLEOTIDE SEQUENCE [LARGE SCALE GENOMIC DNA]</scope>
    <source>
        <strain evidence="1 2">SpK</strain>
    </source>
</reference>
<keyword evidence="2" id="KW-1185">Reference proteome</keyword>
<evidence type="ECO:0000313" key="1">
    <source>
        <dbReference type="EMBL" id="NFV78873.1"/>
    </source>
</evidence>
<dbReference type="RefSeq" id="WP_163674245.1">
    <property type="nucleotide sequence ID" value="NZ_JAAIYP010000007.1"/>
</dbReference>
<comment type="caution">
    <text evidence="1">The sequence shown here is derived from an EMBL/GenBank/DDBJ whole genome shotgun (WGS) entry which is preliminary data.</text>
</comment>
<evidence type="ECO:0000313" key="2">
    <source>
        <dbReference type="Proteomes" id="UP000480684"/>
    </source>
</evidence>
<sequence length="133" mass="14042">MARDLKIRIRLCAWAALGPGKVALLQAVGRLGSITAAAKDQGMSYRRAWFLLDEMNRALAEPVVEASFGGAKGGGARLTPSGVAVVELYRRIEDKTRAAVADELAALSAMLAPEVEEEAEAQGKEEDEGGCSP</sequence>
<dbReference type="Gene3D" id="1.10.10.10">
    <property type="entry name" value="Winged helix-like DNA-binding domain superfamily/Winged helix DNA-binding domain"/>
    <property type="match status" value="1"/>
</dbReference>